<protein>
    <submittedName>
        <fullName evidence="1 2">Uncharacterized protein</fullName>
    </submittedName>
</protein>
<proteinExistence type="predicted"/>
<dbReference type="PaxDb" id="3880-AES82843"/>
<organism evidence="1 3">
    <name type="scientific">Medicago truncatula</name>
    <name type="common">Barrel medic</name>
    <name type="synonym">Medicago tribuloides</name>
    <dbReference type="NCBI Taxonomy" id="3880"/>
    <lineage>
        <taxon>Eukaryota</taxon>
        <taxon>Viridiplantae</taxon>
        <taxon>Streptophyta</taxon>
        <taxon>Embryophyta</taxon>
        <taxon>Tracheophyta</taxon>
        <taxon>Spermatophyta</taxon>
        <taxon>Magnoliopsida</taxon>
        <taxon>eudicotyledons</taxon>
        <taxon>Gunneridae</taxon>
        <taxon>Pentapetalae</taxon>
        <taxon>rosids</taxon>
        <taxon>fabids</taxon>
        <taxon>Fabales</taxon>
        <taxon>Fabaceae</taxon>
        <taxon>Papilionoideae</taxon>
        <taxon>50 kb inversion clade</taxon>
        <taxon>NPAAA clade</taxon>
        <taxon>Hologalegina</taxon>
        <taxon>IRL clade</taxon>
        <taxon>Trifolieae</taxon>
        <taxon>Medicago</taxon>
    </lineage>
</organism>
<reference evidence="1 3" key="1">
    <citation type="journal article" date="2011" name="Nature">
        <title>The Medicago genome provides insight into the evolution of rhizobial symbioses.</title>
        <authorList>
            <person name="Young N.D."/>
            <person name="Debelle F."/>
            <person name="Oldroyd G.E."/>
            <person name="Geurts R."/>
            <person name="Cannon S.B."/>
            <person name="Udvardi M.K."/>
            <person name="Benedito V.A."/>
            <person name="Mayer K.F."/>
            <person name="Gouzy J."/>
            <person name="Schoof H."/>
            <person name="Van de Peer Y."/>
            <person name="Proost S."/>
            <person name="Cook D.R."/>
            <person name="Meyers B.C."/>
            <person name="Spannagl M."/>
            <person name="Cheung F."/>
            <person name="De Mita S."/>
            <person name="Krishnakumar V."/>
            <person name="Gundlach H."/>
            <person name="Zhou S."/>
            <person name="Mudge J."/>
            <person name="Bharti A.K."/>
            <person name="Murray J.D."/>
            <person name="Naoumkina M.A."/>
            <person name="Rosen B."/>
            <person name="Silverstein K.A."/>
            <person name="Tang H."/>
            <person name="Rombauts S."/>
            <person name="Zhao P.X."/>
            <person name="Zhou P."/>
            <person name="Barbe V."/>
            <person name="Bardou P."/>
            <person name="Bechner M."/>
            <person name="Bellec A."/>
            <person name="Berger A."/>
            <person name="Berges H."/>
            <person name="Bidwell S."/>
            <person name="Bisseling T."/>
            <person name="Choisne N."/>
            <person name="Couloux A."/>
            <person name="Denny R."/>
            <person name="Deshpande S."/>
            <person name="Dai X."/>
            <person name="Doyle J.J."/>
            <person name="Dudez A.M."/>
            <person name="Farmer A.D."/>
            <person name="Fouteau S."/>
            <person name="Franken C."/>
            <person name="Gibelin C."/>
            <person name="Gish J."/>
            <person name="Goldstein S."/>
            <person name="Gonzalez A.J."/>
            <person name="Green P.J."/>
            <person name="Hallab A."/>
            <person name="Hartog M."/>
            <person name="Hua A."/>
            <person name="Humphray S.J."/>
            <person name="Jeong D.H."/>
            <person name="Jing Y."/>
            <person name="Jocker A."/>
            <person name="Kenton S.M."/>
            <person name="Kim D.J."/>
            <person name="Klee K."/>
            <person name="Lai H."/>
            <person name="Lang C."/>
            <person name="Lin S."/>
            <person name="Macmil S.L."/>
            <person name="Magdelenat G."/>
            <person name="Matthews L."/>
            <person name="McCorrison J."/>
            <person name="Monaghan E.L."/>
            <person name="Mun J.H."/>
            <person name="Najar F.Z."/>
            <person name="Nicholson C."/>
            <person name="Noirot C."/>
            <person name="O'Bleness M."/>
            <person name="Paule C.R."/>
            <person name="Poulain J."/>
            <person name="Prion F."/>
            <person name="Qin B."/>
            <person name="Qu C."/>
            <person name="Retzel E.F."/>
            <person name="Riddle C."/>
            <person name="Sallet E."/>
            <person name="Samain S."/>
            <person name="Samson N."/>
            <person name="Sanders I."/>
            <person name="Saurat O."/>
            <person name="Scarpelli C."/>
            <person name="Schiex T."/>
            <person name="Segurens B."/>
            <person name="Severin A.J."/>
            <person name="Sherrier D.J."/>
            <person name="Shi R."/>
            <person name="Sims S."/>
            <person name="Singer S.R."/>
            <person name="Sinharoy S."/>
            <person name="Sterck L."/>
            <person name="Viollet A."/>
            <person name="Wang B.B."/>
            <person name="Wang K."/>
            <person name="Wang M."/>
            <person name="Wang X."/>
            <person name="Warfsmann J."/>
            <person name="Weissenbach J."/>
            <person name="White D.D."/>
            <person name="White J.D."/>
            <person name="Wiley G.B."/>
            <person name="Wincker P."/>
            <person name="Xing Y."/>
            <person name="Yang L."/>
            <person name="Yao Z."/>
            <person name="Ying F."/>
            <person name="Zhai J."/>
            <person name="Zhou L."/>
            <person name="Zuber A."/>
            <person name="Denarie J."/>
            <person name="Dixon R.A."/>
            <person name="May G.D."/>
            <person name="Schwartz D.C."/>
            <person name="Rogers J."/>
            <person name="Quetier F."/>
            <person name="Town C.D."/>
            <person name="Roe B.A."/>
        </authorList>
    </citation>
    <scope>NUCLEOTIDE SEQUENCE [LARGE SCALE GENOMIC DNA]</scope>
    <source>
        <strain evidence="1">A17</strain>
        <strain evidence="2 3">cv. Jemalong A17</strain>
    </source>
</reference>
<accession>G7ZUF5</accession>
<keyword evidence="3" id="KW-1185">Reference proteome</keyword>
<dbReference type="HOGENOM" id="CLU_1868162_0_0_1"/>
<dbReference type="eggNOG" id="KOG0017">
    <property type="taxonomic scope" value="Eukaryota"/>
</dbReference>
<dbReference type="EMBL" id="CM001220">
    <property type="protein sequence ID" value="KEH29544.1"/>
    <property type="molecule type" value="Genomic_DNA"/>
</dbReference>
<evidence type="ECO:0000313" key="2">
    <source>
        <dbReference type="EnsemblPlants" id="KEH29544"/>
    </source>
</evidence>
<reference evidence="2" key="3">
    <citation type="submission" date="2015-04" db="UniProtKB">
        <authorList>
            <consortium name="EnsemblPlants"/>
        </authorList>
    </citation>
    <scope>IDENTIFICATION</scope>
    <source>
        <strain evidence="2">cv. Jemalong A17</strain>
    </source>
</reference>
<reference evidence="1 3" key="2">
    <citation type="journal article" date="2014" name="BMC Genomics">
        <title>An improved genome release (version Mt4.0) for the model legume Medicago truncatula.</title>
        <authorList>
            <person name="Tang H."/>
            <person name="Krishnakumar V."/>
            <person name="Bidwell S."/>
            <person name="Rosen B."/>
            <person name="Chan A."/>
            <person name="Zhou S."/>
            <person name="Gentzbittel L."/>
            <person name="Childs K.L."/>
            <person name="Yandell M."/>
            <person name="Gundlach H."/>
            <person name="Mayer K.F."/>
            <person name="Schwartz D.C."/>
            <person name="Town C.D."/>
        </authorList>
    </citation>
    <scope>GENOME REANNOTATION</scope>
    <source>
        <strain evidence="1">A17</strain>
        <strain evidence="2 3">cv. Jemalong A17</strain>
    </source>
</reference>
<dbReference type="EnsemblPlants" id="KEH29544">
    <property type="protein sequence ID" value="KEH29544"/>
    <property type="gene ID" value="MTR_4g044740"/>
</dbReference>
<dbReference type="AlphaFoldDB" id="G7ZUF5"/>
<evidence type="ECO:0000313" key="1">
    <source>
        <dbReference type="EMBL" id="KEH29544.1"/>
    </source>
</evidence>
<sequence>MLLHRGTILQISDFKLTLTINLSETTSRGSTKKLFRYEGIDVKKAVHLDRPRTLNEFLAIAKIYIAYEEELYANNLNKSRKDDHTAESSKNHFTEYTPLAMSRQKILVEIAVADLTEAGVKPLKAPSQERKGVDKTK</sequence>
<dbReference type="Proteomes" id="UP000002051">
    <property type="component" value="Chromosome 4"/>
</dbReference>
<evidence type="ECO:0000313" key="3">
    <source>
        <dbReference type="Proteomes" id="UP000002051"/>
    </source>
</evidence>
<gene>
    <name evidence="1" type="ordered locus">MTR_4g044740</name>
</gene>
<name>G7ZUF5_MEDTR</name>